<evidence type="ECO:0000313" key="3">
    <source>
        <dbReference type="EMBL" id="MBC8752889.1"/>
    </source>
</evidence>
<comment type="caution">
    <text evidence="4">The sequence shown here is derived from an EMBL/GenBank/DDBJ whole genome shotgun (WGS) entry which is preliminary data.</text>
</comment>
<dbReference type="EMBL" id="VZQQ01000350">
    <property type="protein sequence ID" value="MBC8753021.1"/>
    <property type="molecule type" value="Genomic_DNA"/>
</dbReference>
<dbReference type="EMBL" id="VZQQ01000364">
    <property type="protein sequence ID" value="MBC8753022.1"/>
    <property type="molecule type" value="Genomic_DNA"/>
</dbReference>
<gene>
    <name evidence="1" type="ORF">F6X42_36955</name>
    <name evidence="2" type="ORF">F6X42_39810</name>
    <name evidence="3" type="ORF">F6X42_43210</name>
    <name evidence="4" type="ORF">F6X42_44170</name>
    <name evidence="5" type="ORF">F6X42_44230</name>
</gene>
<dbReference type="EMBL" id="VZQQ01000197">
    <property type="protein sequence ID" value="MBC8752889.1"/>
    <property type="molecule type" value="Genomic_DNA"/>
</dbReference>
<proteinExistence type="predicted"/>
<sequence>MRGNKIASAAYTLRTQLMTDLQTDFDFLPL</sequence>
<name>A0ABR7Q3N0_9BURK</name>
<keyword evidence="6" id="KW-1185">Reference proteome</keyword>
<evidence type="ECO:0000313" key="1">
    <source>
        <dbReference type="EMBL" id="MBC8751871.1"/>
    </source>
</evidence>
<feature type="non-terminal residue" evidence="4">
    <location>
        <position position="30"/>
    </location>
</feature>
<dbReference type="Proteomes" id="UP000736373">
    <property type="component" value="Unassembled WGS sequence"/>
</dbReference>
<organism evidence="4 6">
    <name type="scientific">Paraburkholderia podalyriae</name>
    <dbReference type="NCBI Taxonomy" id="1938811"/>
    <lineage>
        <taxon>Bacteria</taxon>
        <taxon>Pseudomonadati</taxon>
        <taxon>Pseudomonadota</taxon>
        <taxon>Betaproteobacteria</taxon>
        <taxon>Burkholderiales</taxon>
        <taxon>Burkholderiaceae</taxon>
        <taxon>Paraburkholderia</taxon>
    </lineage>
</organism>
<evidence type="ECO:0000313" key="2">
    <source>
        <dbReference type="EMBL" id="MBC8752349.1"/>
    </source>
</evidence>
<protein>
    <submittedName>
        <fullName evidence="4">IS66 family insertion sequence element accessory protein TnpB</fullName>
    </submittedName>
</protein>
<dbReference type="EMBL" id="VZQQ01000071">
    <property type="protein sequence ID" value="MBC8751871.1"/>
    <property type="molecule type" value="Genomic_DNA"/>
</dbReference>
<evidence type="ECO:0000313" key="6">
    <source>
        <dbReference type="Proteomes" id="UP000736373"/>
    </source>
</evidence>
<dbReference type="EMBL" id="VZQQ01000096">
    <property type="protein sequence ID" value="MBC8752349.1"/>
    <property type="molecule type" value="Genomic_DNA"/>
</dbReference>
<evidence type="ECO:0000313" key="4">
    <source>
        <dbReference type="EMBL" id="MBC8753021.1"/>
    </source>
</evidence>
<evidence type="ECO:0000313" key="5">
    <source>
        <dbReference type="EMBL" id="MBC8753022.1"/>
    </source>
</evidence>
<accession>A0ABR7Q3N0</accession>
<reference evidence="4 6" key="1">
    <citation type="submission" date="2019-09" db="EMBL/GenBank/DDBJ databases">
        <title>Paraburkholderia podalyriae sp. nov., A South African Podalyria-associated rhizobium.</title>
        <authorList>
            <person name="Mavima L."/>
            <person name="Beukes C.W."/>
            <person name="Palmer M."/>
            <person name="De Meyer S.E."/>
            <person name="James E.K."/>
            <person name="Maluk M."/>
            <person name="Avontuur J.R."/>
            <person name="Chan W.Y."/>
            <person name="Venter S.N."/>
            <person name="Steenkamp E.T."/>
        </authorList>
    </citation>
    <scope>NUCLEOTIDE SEQUENCE [LARGE SCALE GENOMIC DNA]</scope>
    <source>
        <strain evidence="4 6">WC7.3b</strain>
    </source>
</reference>